<feature type="non-terminal residue" evidence="9">
    <location>
        <position position="137"/>
    </location>
</feature>
<evidence type="ECO:0000256" key="6">
    <source>
        <dbReference type="ARBA" id="ARBA00022787"/>
    </source>
</evidence>
<dbReference type="GO" id="GO:0090200">
    <property type="term" value="P:positive regulation of release of cytochrome c from mitochondria"/>
    <property type="evidence" value="ECO:0007669"/>
    <property type="project" value="TreeGrafter"/>
</dbReference>
<dbReference type="GO" id="GO:2001244">
    <property type="term" value="P:positive regulation of intrinsic apoptotic signaling pathway"/>
    <property type="evidence" value="ECO:0007669"/>
    <property type="project" value="TreeGrafter"/>
</dbReference>
<keyword evidence="10" id="KW-1185">Reference proteome</keyword>
<proteinExistence type="predicted"/>
<keyword evidence="8" id="KW-0472">Membrane</keyword>
<feature type="non-terminal residue" evidence="9">
    <location>
        <position position="1"/>
    </location>
</feature>
<evidence type="ECO:0000313" key="10">
    <source>
        <dbReference type="Proteomes" id="UP000532437"/>
    </source>
</evidence>
<evidence type="ECO:0000256" key="8">
    <source>
        <dbReference type="ARBA" id="ARBA00023136"/>
    </source>
</evidence>
<dbReference type="Gene3D" id="1.10.437.10">
    <property type="entry name" value="Blc2-like"/>
    <property type="match status" value="1"/>
</dbReference>
<evidence type="ECO:0000256" key="2">
    <source>
        <dbReference type="ARBA" id="ARBA00004496"/>
    </source>
</evidence>
<keyword evidence="5" id="KW-0053">Apoptosis</keyword>
<accession>A0A7K5PYI7</accession>
<comment type="subcellular location">
    <subcellularLocation>
        <location evidence="2">Cytoplasm</location>
    </subcellularLocation>
    <subcellularLocation>
        <location evidence="1">Mitochondrion outer membrane</location>
    </subcellularLocation>
</comment>
<gene>
    <name evidence="9" type="primary">Bid</name>
    <name evidence="9" type="ORF">ERYMCC_R06824</name>
</gene>
<dbReference type="GO" id="GO:0005741">
    <property type="term" value="C:mitochondrial outer membrane"/>
    <property type="evidence" value="ECO:0007669"/>
    <property type="project" value="UniProtKB-SubCell"/>
</dbReference>
<evidence type="ECO:0000313" key="9">
    <source>
        <dbReference type="EMBL" id="NWT60115.1"/>
    </source>
</evidence>
<dbReference type="Pfam" id="PF06393">
    <property type="entry name" value="BID"/>
    <property type="match status" value="1"/>
</dbReference>
<dbReference type="InterPro" id="IPR010479">
    <property type="entry name" value="BID"/>
</dbReference>
<sequence length="137" mass="15542">DDELQTDGNRSGHFQNGLAPTNDDVIRLIAAQLAEIGDQFDKEIQGRVVNDLVQHFRNETLSREEITLYMSRAVGELIRSIPSDMEQEKAMLVLAMLLTKKIVNTVPSLLHRVFNTALNYMNQQLHDYIVDMVSQTA</sequence>
<evidence type="ECO:0000256" key="5">
    <source>
        <dbReference type="ARBA" id="ARBA00022703"/>
    </source>
</evidence>
<organism evidence="9 10">
    <name type="scientific">Erythrocercus mccallii</name>
    <dbReference type="NCBI Taxonomy" id="107208"/>
    <lineage>
        <taxon>Eukaryota</taxon>
        <taxon>Metazoa</taxon>
        <taxon>Chordata</taxon>
        <taxon>Craniata</taxon>
        <taxon>Vertebrata</taxon>
        <taxon>Euteleostomi</taxon>
        <taxon>Archelosauria</taxon>
        <taxon>Archosauria</taxon>
        <taxon>Dinosauria</taxon>
        <taxon>Saurischia</taxon>
        <taxon>Theropoda</taxon>
        <taxon>Coelurosauria</taxon>
        <taxon>Aves</taxon>
        <taxon>Neognathae</taxon>
        <taxon>Neoaves</taxon>
        <taxon>Telluraves</taxon>
        <taxon>Australaves</taxon>
        <taxon>Passeriformes</taxon>
        <taxon>Corvoidea</taxon>
        <taxon>Dicruridae</taxon>
        <taxon>Erythrocercus</taxon>
    </lineage>
</organism>
<dbReference type="SUPFAM" id="SSF56854">
    <property type="entry name" value="Bcl-2 inhibitors of programmed cell death"/>
    <property type="match status" value="1"/>
</dbReference>
<evidence type="ECO:0000256" key="3">
    <source>
        <dbReference type="ARBA" id="ARBA00015802"/>
    </source>
</evidence>
<reference evidence="9 10" key="1">
    <citation type="submission" date="2019-09" db="EMBL/GenBank/DDBJ databases">
        <title>Bird 10,000 Genomes (B10K) Project - Family phase.</title>
        <authorList>
            <person name="Zhang G."/>
        </authorList>
    </citation>
    <scope>NUCLEOTIDE SEQUENCE [LARGE SCALE GENOMIC DNA]</scope>
    <source>
        <strain evidence="9">B10K-DU-002-60</strain>
        <tissue evidence="9">Muscle</tissue>
    </source>
</reference>
<evidence type="ECO:0000256" key="7">
    <source>
        <dbReference type="ARBA" id="ARBA00023128"/>
    </source>
</evidence>
<dbReference type="PANTHER" id="PTHR35447:SF1">
    <property type="entry name" value="BH3-INTERACTING DOMAIN DEATH AGONIST"/>
    <property type="match status" value="1"/>
</dbReference>
<protein>
    <recommendedName>
        <fullName evidence="3">BH3-interacting domain death agonist</fullName>
    </recommendedName>
</protein>
<dbReference type="Proteomes" id="UP000532437">
    <property type="component" value="Unassembled WGS sequence"/>
</dbReference>
<dbReference type="GO" id="GO:0008637">
    <property type="term" value="P:apoptotic mitochondrial changes"/>
    <property type="evidence" value="ECO:0007669"/>
    <property type="project" value="TreeGrafter"/>
</dbReference>
<keyword evidence="4" id="KW-0963">Cytoplasm</keyword>
<name>A0A7K5PYI7_9CORV</name>
<keyword evidence="6" id="KW-1000">Mitochondrion outer membrane</keyword>
<keyword evidence="7" id="KW-0496">Mitochondrion</keyword>
<evidence type="ECO:0000256" key="1">
    <source>
        <dbReference type="ARBA" id="ARBA00004294"/>
    </source>
</evidence>
<dbReference type="GO" id="GO:2001238">
    <property type="term" value="P:positive regulation of extrinsic apoptotic signaling pathway"/>
    <property type="evidence" value="ECO:0007669"/>
    <property type="project" value="TreeGrafter"/>
</dbReference>
<comment type="caution">
    <text evidence="9">The sequence shown here is derived from an EMBL/GenBank/DDBJ whole genome shotgun (WGS) entry which is preliminary data.</text>
</comment>
<dbReference type="EMBL" id="VZRG01002953">
    <property type="protein sequence ID" value="NWT60115.1"/>
    <property type="molecule type" value="Genomic_DNA"/>
</dbReference>
<dbReference type="GO" id="GO:0005829">
    <property type="term" value="C:cytosol"/>
    <property type="evidence" value="ECO:0007669"/>
    <property type="project" value="TreeGrafter"/>
</dbReference>
<dbReference type="InterPro" id="IPR036834">
    <property type="entry name" value="Bcl-2-like_sf"/>
</dbReference>
<dbReference type="AlphaFoldDB" id="A0A7K5PYI7"/>
<dbReference type="PANTHER" id="PTHR35447">
    <property type="entry name" value="BH3-INTERACTING DOMAIN DEATH AGONIST"/>
    <property type="match status" value="1"/>
</dbReference>
<evidence type="ECO:0000256" key="4">
    <source>
        <dbReference type="ARBA" id="ARBA00022490"/>
    </source>
</evidence>